<accession>A0A2P2NB23</accession>
<dbReference type="EMBL" id="GGEC01059116">
    <property type="protein sequence ID" value="MBX39600.1"/>
    <property type="molecule type" value="Transcribed_RNA"/>
</dbReference>
<proteinExistence type="predicted"/>
<dbReference type="AlphaFoldDB" id="A0A2P2NB23"/>
<organism evidence="1">
    <name type="scientific">Rhizophora mucronata</name>
    <name type="common">Asiatic mangrove</name>
    <dbReference type="NCBI Taxonomy" id="61149"/>
    <lineage>
        <taxon>Eukaryota</taxon>
        <taxon>Viridiplantae</taxon>
        <taxon>Streptophyta</taxon>
        <taxon>Embryophyta</taxon>
        <taxon>Tracheophyta</taxon>
        <taxon>Spermatophyta</taxon>
        <taxon>Magnoliopsida</taxon>
        <taxon>eudicotyledons</taxon>
        <taxon>Gunneridae</taxon>
        <taxon>Pentapetalae</taxon>
        <taxon>rosids</taxon>
        <taxon>fabids</taxon>
        <taxon>Malpighiales</taxon>
        <taxon>Rhizophoraceae</taxon>
        <taxon>Rhizophora</taxon>
    </lineage>
</organism>
<evidence type="ECO:0000313" key="1">
    <source>
        <dbReference type="EMBL" id="MBX39600.1"/>
    </source>
</evidence>
<protein>
    <submittedName>
        <fullName evidence="1">Uncharacterized protein</fullName>
    </submittedName>
</protein>
<name>A0A2P2NB23_RHIMU</name>
<sequence length="49" mass="5678">MGVLKRVYSVDMLPCFTILLLADLLRSMAKPQKKNFNIKLQLHCISLWS</sequence>
<reference evidence="1" key="1">
    <citation type="submission" date="2018-02" db="EMBL/GenBank/DDBJ databases">
        <title>Rhizophora mucronata_Transcriptome.</title>
        <authorList>
            <person name="Meera S.P."/>
            <person name="Sreeshan A."/>
            <person name="Augustine A."/>
        </authorList>
    </citation>
    <scope>NUCLEOTIDE SEQUENCE</scope>
    <source>
        <tissue evidence="1">Leaf</tissue>
    </source>
</reference>